<dbReference type="Proteomes" id="UP000828390">
    <property type="component" value="Unassembled WGS sequence"/>
</dbReference>
<gene>
    <name evidence="1" type="ORF">DPMN_118531</name>
</gene>
<organism evidence="1 2">
    <name type="scientific">Dreissena polymorpha</name>
    <name type="common">Zebra mussel</name>
    <name type="synonym">Mytilus polymorpha</name>
    <dbReference type="NCBI Taxonomy" id="45954"/>
    <lineage>
        <taxon>Eukaryota</taxon>
        <taxon>Metazoa</taxon>
        <taxon>Spiralia</taxon>
        <taxon>Lophotrochozoa</taxon>
        <taxon>Mollusca</taxon>
        <taxon>Bivalvia</taxon>
        <taxon>Autobranchia</taxon>
        <taxon>Heteroconchia</taxon>
        <taxon>Euheterodonta</taxon>
        <taxon>Imparidentia</taxon>
        <taxon>Neoheterodontei</taxon>
        <taxon>Myida</taxon>
        <taxon>Dreissenoidea</taxon>
        <taxon>Dreissenidae</taxon>
        <taxon>Dreissena</taxon>
    </lineage>
</organism>
<proteinExistence type="predicted"/>
<reference evidence="1" key="1">
    <citation type="journal article" date="2019" name="bioRxiv">
        <title>The Genome of the Zebra Mussel, Dreissena polymorpha: A Resource for Invasive Species Research.</title>
        <authorList>
            <person name="McCartney M.A."/>
            <person name="Auch B."/>
            <person name="Kono T."/>
            <person name="Mallez S."/>
            <person name="Zhang Y."/>
            <person name="Obille A."/>
            <person name="Becker A."/>
            <person name="Abrahante J.E."/>
            <person name="Garbe J."/>
            <person name="Badalamenti J.P."/>
            <person name="Herman A."/>
            <person name="Mangelson H."/>
            <person name="Liachko I."/>
            <person name="Sullivan S."/>
            <person name="Sone E.D."/>
            <person name="Koren S."/>
            <person name="Silverstein K.A.T."/>
            <person name="Beckman K.B."/>
            <person name="Gohl D.M."/>
        </authorList>
    </citation>
    <scope>NUCLEOTIDE SEQUENCE</scope>
    <source>
        <strain evidence="1">Duluth1</strain>
        <tissue evidence="1">Whole animal</tissue>
    </source>
</reference>
<comment type="caution">
    <text evidence="1">The sequence shown here is derived from an EMBL/GenBank/DDBJ whole genome shotgun (WGS) entry which is preliminary data.</text>
</comment>
<reference evidence="1" key="2">
    <citation type="submission" date="2020-11" db="EMBL/GenBank/DDBJ databases">
        <authorList>
            <person name="McCartney M.A."/>
            <person name="Auch B."/>
            <person name="Kono T."/>
            <person name="Mallez S."/>
            <person name="Becker A."/>
            <person name="Gohl D.M."/>
            <person name="Silverstein K.A.T."/>
            <person name="Koren S."/>
            <person name="Bechman K.B."/>
            <person name="Herman A."/>
            <person name="Abrahante J.E."/>
            <person name="Garbe J."/>
        </authorList>
    </citation>
    <scope>NUCLEOTIDE SEQUENCE</scope>
    <source>
        <strain evidence="1">Duluth1</strain>
        <tissue evidence="1">Whole animal</tissue>
    </source>
</reference>
<accession>A0A9D4GKX0</accession>
<sequence>MSEKYSLNGREYLIENYWAVKRTHEDKMRTILDDNVSSVSFTGCDSSVSFSG</sequence>
<dbReference type="EMBL" id="JAIWYP010000005">
    <property type="protein sequence ID" value="KAH3817005.1"/>
    <property type="molecule type" value="Genomic_DNA"/>
</dbReference>
<dbReference type="AlphaFoldDB" id="A0A9D4GKX0"/>
<evidence type="ECO:0000313" key="2">
    <source>
        <dbReference type="Proteomes" id="UP000828390"/>
    </source>
</evidence>
<protein>
    <submittedName>
        <fullName evidence="1">Uncharacterized protein</fullName>
    </submittedName>
</protein>
<evidence type="ECO:0000313" key="1">
    <source>
        <dbReference type="EMBL" id="KAH3817005.1"/>
    </source>
</evidence>
<keyword evidence="2" id="KW-1185">Reference proteome</keyword>
<name>A0A9D4GKX0_DREPO</name>